<feature type="coiled-coil region" evidence="1">
    <location>
        <begin position="34"/>
        <end position="165"/>
    </location>
</feature>
<proteinExistence type="predicted"/>
<dbReference type="Gene3D" id="1.10.287.1490">
    <property type="match status" value="1"/>
</dbReference>
<protein>
    <recommendedName>
        <fullName evidence="2">C4-type zinc ribbon domain-containing protein</fullName>
    </recommendedName>
</protein>
<gene>
    <name evidence="3" type="ORF">XD92_0930</name>
</gene>
<accession>A0A101HHT7</accession>
<organism evidence="3 4">
    <name type="scientific">Proteiniphilum acetatigenes</name>
    <dbReference type="NCBI Taxonomy" id="294710"/>
    <lineage>
        <taxon>Bacteria</taxon>
        <taxon>Pseudomonadati</taxon>
        <taxon>Bacteroidota</taxon>
        <taxon>Bacteroidia</taxon>
        <taxon>Bacteroidales</taxon>
        <taxon>Dysgonomonadaceae</taxon>
        <taxon>Proteiniphilum</taxon>
    </lineage>
</organism>
<dbReference type="EMBL" id="LGGN01000166">
    <property type="protein sequence ID" value="KUK77091.1"/>
    <property type="molecule type" value="Genomic_DNA"/>
</dbReference>
<keyword evidence="1" id="KW-0175">Coiled coil</keyword>
<dbReference type="Pfam" id="PF02591">
    <property type="entry name" value="Zn_ribbon_9"/>
    <property type="match status" value="1"/>
</dbReference>
<evidence type="ECO:0000256" key="1">
    <source>
        <dbReference type="SAM" id="Coils"/>
    </source>
</evidence>
<comment type="caution">
    <text evidence="3">The sequence shown here is derived from an EMBL/GenBank/DDBJ whole genome shotgun (WGS) entry which is preliminary data.</text>
</comment>
<dbReference type="PANTHER" id="PTHR39082:SF1">
    <property type="entry name" value="SCAVENGER RECEPTOR CLASS A MEMBER 3"/>
    <property type="match status" value="1"/>
</dbReference>
<evidence type="ECO:0000259" key="2">
    <source>
        <dbReference type="Pfam" id="PF02591"/>
    </source>
</evidence>
<dbReference type="eggNOG" id="COG1579">
    <property type="taxonomic scope" value="Bacteria"/>
</dbReference>
<dbReference type="Proteomes" id="UP000053860">
    <property type="component" value="Unassembled WGS sequence"/>
</dbReference>
<evidence type="ECO:0000313" key="3">
    <source>
        <dbReference type="EMBL" id="KUK77091.1"/>
    </source>
</evidence>
<dbReference type="InterPro" id="IPR052376">
    <property type="entry name" value="Oxidative_Scav/Glycosyltrans"/>
</dbReference>
<reference evidence="4" key="1">
    <citation type="journal article" date="2015" name="MBio">
        <title>Genome-Resolved Metagenomic Analysis Reveals Roles for Candidate Phyla and Other Microbial Community Members in Biogeochemical Transformations in Oil Reservoirs.</title>
        <authorList>
            <person name="Hu P."/>
            <person name="Tom L."/>
            <person name="Singh A."/>
            <person name="Thomas B.C."/>
            <person name="Baker B.J."/>
            <person name="Piceno Y.M."/>
            <person name="Andersen G.L."/>
            <person name="Banfield J.F."/>
        </authorList>
    </citation>
    <scope>NUCLEOTIDE SEQUENCE [LARGE SCALE GENOMIC DNA]</scope>
</reference>
<dbReference type="InterPro" id="IPR003743">
    <property type="entry name" value="Zf-RING_7"/>
</dbReference>
<dbReference type="PANTHER" id="PTHR39082">
    <property type="entry name" value="PHOSPHOLIPASE C-BETA-2-RELATED"/>
    <property type="match status" value="1"/>
</dbReference>
<dbReference type="PATRIC" id="fig|294710.3.peg.1278"/>
<sequence length="244" mass="28037">MSVEDKLKSLYKLQSYLSEIDRIKTLRGELPLEVADLDDEIAGLGTRINNFELELKQLEENIKLQKGKIETSKAKIERYTKQLDNVRNSKEYDHLSKEIEFETLEIELSEKHIREFEQQVVAIKEQIAAAKELLKEKTSDLEHKKKELEDIVSETKAQEEKIREKAKKTETTIEPRLLAAFKRIRKNARNGLGIVPIQRGACGGCFNKIPPQKQMDIKLGKKVIVCEYCGRIMIDPVMAGIAEK</sequence>
<evidence type="ECO:0000313" key="4">
    <source>
        <dbReference type="Proteomes" id="UP000053860"/>
    </source>
</evidence>
<dbReference type="AlphaFoldDB" id="A0A101HHT7"/>
<name>A0A101HHT7_9BACT</name>
<feature type="domain" description="C4-type zinc ribbon" evidence="2">
    <location>
        <begin position="201"/>
        <end position="233"/>
    </location>
</feature>